<feature type="domain" description="ComC supersandwich" evidence="2">
    <location>
        <begin position="491"/>
        <end position="726"/>
    </location>
</feature>
<dbReference type="Proteomes" id="UP000007797">
    <property type="component" value="Unassembled WGS sequence"/>
</dbReference>
<name>F4Q822_CACFS</name>
<dbReference type="InterPro" id="IPR054484">
    <property type="entry name" value="ComC_SSD"/>
</dbReference>
<evidence type="ECO:0000259" key="2">
    <source>
        <dbReference type="Pfam" id="PF22933"/>
    </source>
</evidence>
<evidence type="ECO:0000313" key="3">
    <source>
        <dbReference type="EMBL" id="EGG15922.1"/>
    </source>
</evidence>
<dbReference type="EMBL" id="GL883025">
    <property type="protein sequence ID" value="EGG15922.1"/>
    <property type="molecule type" value="Genomic_DNA"/>
</dbReference>
<proteinExistence type="predicted"/>
<dbReference type="PANTHER" id="PTHR24032:SF16">
    <property type="entry name" value="EGF-LIKE DOMAIN-CONTAINING PROTEIN"/>
    <property type="match status" value="1"/>
</dbReference>
<feature type="domain" description="ComC supersandwich" evidence="2">
    <location>
        <begin position="1469"/>
        <end position="1698"/>
    </location>
</feature>
<feature type="transmembrane region" description="Helical" evidence="1">
    <location>
        <begin position="749"/>
        <end position="774"/>
    </location>
</feature>
<dbReference type="OMA" id="DAFENIG"/>
<dbReference type="PANTHER" id="PTHR24032">
    <property type="entry name" value="EGF-LIKE DOMAIN-CONTAINING PROTEIN-RELATED-RELATED"/>
    <property type="match status" value="1"/>
</dbReference>
<keyword evidence="1" id="KW-0812">Transmembrane</keyword>
<organism evidence="3 4">
    <name type="scientific">Cavenderia fasciculata</name>
    <name type="common">Slime mold</name>
    <name type="synonym">Dictyostelium fasciculatum</name>
    <dbReference type="NCBI Taxonomy" id="261658"/>
    <lineage>
        <taxon>Eukaryota</taxon>
        <taxon>Amoebozoa</taxon>
        <taxon>Evosea</taxon>
        <taxon>Eumycetozoa</taxon>
        <taxon>Dictyostelia</taxon>
        <taxon>Acytosteliales</taxon>
        <taxon>Cavenderiaceae</taxon>
        <taxon>Cavenderia</taxon>
    </lineage>
</organism>
<dbReference type="InterPro" id="IPR053331">
    <property type="entry name" value="EGF-like_comC"/>
</dbReference>
<keyword evidence="1" id="KW-0472">Membrane</keyword>
<keyword evidence="4" id="KW-1185">Reference proteome</keyword>
<feature type="transmembrane region" description="Helical" evidence="1">
    <location>
        <begin position="1719"/>
        <end position="1744"/>
    </location>
</feature>
<reference evidence="4" key="1">
    <citation type="journal article" date="2011" name="Genome Res.">
        <title>Phylogeny-wide analysis of social amoeba genomes highlights ancient origins for complex intercellular communication.</title>
        <authorList>
            <person name="Heidel A.J."/>
            <person name="Lawal H.M."/>
            <person name="Felder M."/>
            <person name="Schilde C."/>
            <person name="Helps N.R."/>
            <person name="Tunggal B."/>
            <person name="Rivero F."/>
            <person name="John U."/>
            <person name="Schleicher M."/>
            <person name="Eichinger L."/>
            <person name="Platzer M."/>
            <person name="Noegel A.A."/>
            <person name="Schaap P."/>
            <person name="Gloeckner G."/>
        </authorList>
    </citation>
    <scope>NUCLEOTIDE SEQUENCE [LARGE SCALE GENOMIC DNA]</scope>
    <source>
        <strain evidence="4">SH3</strain>
    </source>
</reference>
<keyword evidence="1" id="KW-1133">Transmembrane helix</keyword>
<dbReference type="InterPro" id="IPR032675">
    <property type="entry name" value="LRR_dom_sf"/>
</dbReference>
<sequence>MSVSFFGKSKNRTEGNNINMNIWYISIYYLSTIDLWKYQKKSFTGMNKIVLNNTGTAKINVVHSLAMMNQNITLVNLGAGQMTLSASLPALVKTLQIHGQVTLVTSMMETFIGLNNLLQITNNNLLNVKWNIFENITMLSIDISNNPSLVGVVPDSMCQNFLDIRQTSISAIPNCFWCFMNGSSTLPIRTDLTPPTNLTCDISIDNSTVILINGLANLTGHMLGWGHYTNMYSLVPIIPNKILTFDYGSAPVAGPVWSLNVNFSFDLSRQLSFLEAGIQFDSLTIVKGSQGMTVFKFAMRFVNSYLSHNLYLGDTPCAFQDIVDMTVVCSNVTLSSGSFSVTMANEYNIVSSNGWYYNSSYPYISAAGFDKNETKVLSIYGEFGQYFHRLAILLNDTIDCSIFEYNSTFINCSLPSIPNPGLANLTILVDNMEYHSSNVLYFPAAKNSSSTPDQQCPNNCFNRGKCANGICICDDPLYNPVDNCLTKYTNTTPIIDPTKPTTSFDIDGVDFQFEMVSIQELDIDDTIINELITNNWNSTINSNDNNNSNTTNSTNTTITDVSAFYQLNTTNNEQFSKSNITASISFSSKSRVVEFGTQSLNIPPSSIKLTVSINNWNYSSSLSTLRIVFRTILNNQQFATLDCGETQEIDSLQFDSLSSSLQYLRVVKDNVQFNGRFIDYVLSDGRESFSQTTVINQTSISTNTTSTLIGVSMPQCRSCLLDPDFTPLIIDKGTSDDCSNSENGTSDRWRIIVGSVVGGIALVAVAVGATLMILKKKKMSRESLVLVEAAQFILQQYGVAGIQIQWLCNYTSMIGCTSAGEYSYIARFNLTVDAFENIGMPNASLETLEFYRIDYLFIIGAGQVADPSINILTKLAKTFNPRSIRIHNDPSVDVIPLIFTTSTRASVFGLSGCPITLIQGTFFNQSRLSTIYIKKSQLDFLQLDPTLRLASLAEFDIDILSTSPVGATYLFTDSSFPNLNKLSINNTGDGDIQIIHSCTKTNQNITMINLLTGTLSFNTSQELSITSLFFEGIVSMVQTYDKFTELSNLVYRSNPFLTMYPFTQFPPKLSNLYFEKCAFTQIPSVAPGLKLRSLHFINNSLQTIDWSPFVNASPLYISVYGNPSLTGTIPDTMCHNMFDIRQTSISVIADCFWCYINGSMDQPIKTDLSPPSPLPTCDVVIDPPSPIVLTQGSGLIKGQLIGWGNYKDLCLLLPGIPNKELSFTYPRSLLGPPYTLNVSFSEEHYQEILFIEAGIAIGSWNIIKNVPGGAPLVFTFGMLFMNTYLPHNATIVGGLFSKVELVNTTFICSLSGPISSGRQNVSVFNEYISASYTGLYYNSSYPYISAAGFDKSDTKILSIYGEFGSTLSLSSVLLNDTIECSIFGINSTFINCALSSIPNPGLANLTITVDFMEYHSPNVLYFPLTSKNSSTPDQQCPNNCFNRGKCANGICICDDPLYNPVDNCLTKYTNITFNPNTTAPTTSFDIDGVDFQFEMVAIQELDIDDTIINELITIDWNSTITNSSNNNNNNTDVYAFYQLNTTNNEQFSSSNITASISFSSKPRVVEFGTQSLNIPPSTVKLTVSINNWNYSSSLSTLRIVFRTILNNQQFATLDCGETQEIDSLQFDSLSSSLQYLRVVKDNVQFNGRFIDYVLSDGRESFSQTTIINQTSISTNTTSTLIGVSMPQCRSCLLDPDFTPLIIDKSTNLCNSENGTSDRWRIIVGSVVGSIALVAVAVGATLMILKKKKLKRESVNLGKRLQLLN</sequence>
<dbReference type="RefSeq" id="XP_004352247.1">
    <property type="nucleotide sequence ID" value="XM_004352195.1"/>
</dbReference>
<evidence type="ECO:0000313" key="4">
    <source>
        <dbReference type="Proteomes" id="UP000007797"/>
    </source>
</evidence>
<evidence type="ECO:0000256" key="1">
    <source>
        <dbReference type="SAM" id="Phobius"/>
    </source>
</evidence>
<gene>
    <name evidence="3" type="ORF">DFA_09593</name>
</gene>
<dbReference type="Gene3D" id="3.80.10.10">
    <property type="entry name" value="Ribonuclease Inhibitor"/>
    <property type="match status" value="1"/>
</dbReference>
<dbReference type="GeneID" id="14868076"/>
<dbReference type="SUPFAM" id="SSF52058">
    <property type="entry name" value="L domain-like"/>
    <property type="match status" value="1"/>
</dbReference>
<protein>
    <recommendedName>
        <fullName evidence="2">ComC supersandwich domain-containing protein</fullName>
    </recommendedName>
</protein>
<accession>F4Q822</accession>
<dbReference type="KEGG" id="dfa:DFA_09593"/>
<dbReference type="Pfam" id="PF22933">
    <property type="entry name" value="ComC_SSD"/>
    <property type="match status" value="2"/>
</dbReference>
<feature type="transmembrane region" description="Helical" evidence="1">
    <location>
        <begin position="786"/>
        <end position="807"/>
    </location>
</feature>